<name>A0A9W4SR05_9GLOM</name>
<proteinExistence type="predicted"/>
<feature type="coiled-coil region" evidence="1">
    <location>
        <begin position="70"/>
        <end position="97"/>
    </location>
</feature>
<organism evidence="2 3">
    <name type="scientific">Funneliformis geosporum</name>
    <dbReference type="NCBI Taxonomy" id="1117311"/>
    <lineage>
        <taxon>Eukaryota</taxon>
        <taxon>Fungi</taxon>
        <taxon>Fungi incertae sedis</taxon>
        <taxon>Mucoromycota</taxon>
        <taxon>Glomeromycotina</taxon>
        <taxon>Glomeromycetes</taxon>
        <taxon>Glomerales</taxon>
        <taxon>Glomeraceae</taxon>
        <taxon>Funneliformis</taxon>
    </lineage>
</organism>
<protein>
    <submittedName>
        <fullName evidence="2">485_t:CDS:1</fullName>
    </submittedName>
</protein>
<evidence type="ECO:0000256" key="1">
    <source>
        <dbReference type="SAM" id="Coils"/>
    </source>
</evidence>
<accession>A0A9W4SR05</accession>
<dbReference type="Proteomes" id="UP001153678">
    <property type="component" value="Unassembled WGS sequence"/>
</dbReference>
<evidence type="ECO:0000313" key="2">
    <source>
        <dbReference type="EMBL" id="CAI2178453.1"/>
    </source>
</evidence>
<keyword evidence="3" id="KW-1185">Reference proteome</keyword>
<reference evidence="2" key="1">
    <citation type="submission" date="2022-08" db="EMBL/GenBank/DDBJ databases">
        <authorList>
            <person name="Kallberg Y."/>
            <person name="Tangrot J."/>
            <person name="Rosling A."/>
        </authorList>
    </citation>
    <scope>NUCLEOTIDE SEQUENCE</scope>
    <source>
        <strain evidence="2">Wild A</strain>
    </source>
</reference>
<sequence>MVIKKTLKEYEDEIKDLNSLLWNKDDNKDLHKLRELLAGQTITEILAELDYQRQSFQNLNFELTKKDIIIKKQEKELQSKNETINALEGRIKEQEKVTRLNFHDLKETKEAAKVKQIYLEELTNPLPFIIEASFSNEQVEDYLYVIEFL</sequence>
<dbReference type="EMBL" id="CAMKVN010001857">
    <property type="protein sequence ID" value="CAI2178453.1"/>
    <property type="molecule type" value="Genomic_DNA"/>
</dbReference>
<keyword evidence="1" id="KW-0175">Coiled coil</keyword>
<gene>
    <name evidence="2" type="ORF">FWILDA_LOCUS8594</name>
</gene>
<comment type="caution">
    <text evidence="2">The sequence shown here is derived from an EMBL/GenBank/DDBJ whole genome shotgun (WGS) entry which is preliminary data.</text>
</comment>
<dbReference type="AlphaFoldDB" id="A0A9W4SR05"/>
<evidence type="ECO:0000313" key="3">
    <source>
        <dbReference type="Proteomes" id="UP001153678"/>
    </source>
</evidence>